<dbReference type="PRINTS" id="PR01100">
    <property type="entry name" value="SHIKIMTKNASE"/>
</dbReference>
<dbReference type="CDD" id="cd00464">
    <property type="entry name" value="SK"/>
    <property type="match status" value="1"/>
</dbReference>
<sequence length="167" mass="18615">MTNPKKNIVLIGMPGSGKTTVGKILSDRLGYTFVDTDQLICELTDKTPRQLVEEDGLENFMKIQDEAVLSINNNNCIISTGGGLVHSEISMKYLKSIGIMIYLDTKYDIIRERMDSSRKLVRTTGTLLELYNNRVPLYKKYADTVINCDSVDPDVVSETILGSISSK</sequence>
<evidence type="ECO:0000256" key="3">
    <source>
        <dbReference type="ARBA" id="ARBA00022741"/>
    </source>
</evidence>
<dbReference type="UniPathway" id="UPA00053">
    <property type="reaction ID" value="UER00088"/>
</dbReference>
<keyword evidence="9" id="KW-1185">Reference proteome</keyword>
<dbReference type="GO" id="GO:0009073">
    <property type="term" value="P:aromatic amino acid family biosynthetic process"/>
    <property type="evidence" value="ECO:0007669"/>
    <property type="project" value="UniProtKB-KW"/>
</dbReference>
<dbReference type="PANTHER" id="PTHR21087:SF16">
    <property type="entry name" value="SHIKIMATE KINASE 1, CHLOROPLASTIC"/>
    <property type="match status" value="1"/>
</dbReference>
<keyword evidence="5 7" id="KW-0067">ATP-binding</keyword>
<dbReference type="InterPro" id="IPR000623">
    <property type="entry name" value="Shikimate_kinase/TSH1"/>
</dbReference>
<keyword evidence="7" id="KW-0963">Cytoplasm</keyword>
<dbReference type="GO" id="GO:0005524">
    <property type="term" value="F:ATP binding"/>
    <property type="evidence" value="ECO:0007669"/>
    <property type="project" value="UniProtKB-UniRule"/>
</dbReference>
<comment type="cofactor">
    <cofactor evidence="7">
        <name>Mg(2+)</name>
        <dbReference type="ChEBI" id="CHEBI:18420"/>
    </cofactor>
    <text evidence="7">Binds 1 Mg(2+) ion per subunit.</text>
</comment>
<evidence type="ECO:0000313" key="9">
    <source>
        <dbReference type="Proteomes" id="UP000001349"/>
    </source>
</evidence>
<feature type="binding site" evidence="7">
    <location>
        <position position="118"/>
    </location>
    <ligand>
        <name>ATP</name>
        <dbReference type="ChEBI" id="CHEBI:30616"/>
    </ligand>
</feature>
<comment type="function">
    <text evidence="7">Catalyzes the specific phosphorylation of the 3-hydroxyl group of shikimic acid using ATP as a cosubstrate.</text>
</comment>
<dbReference type="EC" id="2.7.1.71" evidence="7"/>
<comment type="catalytic activity">
    <reaction evidence="7">
        <text>shikimate + ATP = 3-phosphoshikimate + ADP + H(+)</text>
        <dbReference type="Rhea" id="RHEA:13121"/>
        <dbReference type="ChEBI" id="CHEBI:15378"/>
        <dbReference type="ChEBI" id="CHEBI:30616"/>
        <dbReference type="ChEBI" id="CHEBI:36208"/>
        <dbReference type="ChEBI" id="CHEBI:145989"/>
        <dbReference type="ChEBI" id="CHEBI:456216"/>
        <dbReference type="EC" id="2.7.1.71"/>
    </reaction>
</comment>
<keyword evidence="7" id="KW-0479">Metal-binding</keyword>
<reference evidence="8 9" key="1">
    <citation type="submission" date="2009-01" db="EMBL/GenBank/DDBJ databases">
        <title>Complete sequence of Clostridium cellulolyticum H10.</title>
        <authorList>
            <consortium name="US DOE Joint Genome Institute"/>
            <person name="Lucas S."/>
            <person name="Copeland A."/>
            <person name="Lapidus A."/>
            <person name="Glavina del Rio T."/>
            <person name="Dalin E."/>
            <person name="Tice H."/>
            <person name="Bruce D."/>
            <person name="Goodwin L."/>
            <person name="Pitluck S."/>
            <person name="Chertkov O."/>
            <person name="Saunders E."/>
            <person name="Brettin T."/>
            <person name="Detter J.C."/>
            <person name="Han C."/>
            <person name="Larimer F."/>
            <person name="Land M."/>
            <person name="Hauser L."/>
            <person name="Kyrpides N."/>
            <person name="Ivanova N."/>
            <person name="Zhou J."/>
            <person name="Richardson P."/>
        </authorList>
    </citation>
    <scope>NUCLEOTIDE SEQUENCE [LARGE SCALE GENOMIC DNA]</scope>
    <source>
        <strain evidence="9">ATCC 35319 / DSM 5812 / JCM 6584 / H10</strain>
    </source>
</reference>
<keyword evidence="6 7" id="KW-0057">Aromatic amino acid biosynthesis</keyword>
<dbReference type="EMBL" id="CP001348">
    <property type="protein sequence ID" value="ACL76756.1"/>
    <property type="molecule type" value="Genomic_DNA"/>
</dbReference>
<feature type="binding site" evidence="7">
    <location>
        <position position="37"/>
    </location>
    <ligand>
        <name>substrate</name>
    </ligand>
</feature>
<evidence type="ECO:0000256" key="1">
    <source>
        <dbReference type="ARBA" id="ARBA00022605"/>
    </source>
</evidence>
<dbReference type="SUPFAM" id="SSF52540">
    <property type="entry name" value="P-loop containing nucleoside triphosphate hydrolases"/>
    <property type="match status" value="1"/>
</dbReference>
<dbReference type="Gene3D" id="3.40.50.300">
    <property type="entry name" value="P-loop containing nucleotide triphosphate hydrolases"/>
    <property type="match status" value="1"/>
</dbReference>
<dbReference type="Proteomes" id="UP000001349">
    <property type="component" value="Chromosome"/>
</dbReference>
<evidence type="ECO:0000256" key="7">
    <source>
        <dbReference type="HAMAP-Rule" id="MF_00109"/>
    </source>
</evidence>
<dbReference type="GO" id="GO:0005829">
    <property type="term" value="C:cytosol"/>
    <property type="evidence" value="ECO:0007669"/>
    <property type="project" value="TreeGrafter"/>
</dbReference>
<keyword evidence="4 7" id="KW-0418">Kinase</keyword>
<comment type="similarity">
    <text evidence="7">Belongs to the shikimate kinase family.</text>
</comment>
<keyword evidence="1 7" id="KW-0028">Amino-acid biosynthesis</keyword>
<feature type="binding site" evidence="7">
    <location>
        <begin position="15"/>
        <end position="20"/>
    </location>
    <ligand>
        <name>ATP</name>
        <dbReference type="ChEBI" id="CHEBI:30616"/>
    </ligand>
</feature>
<evidence type="ECO:0000256" key="2">
    <source>
        <dbReference type="ARBA" id="ARBA00022679"/>
    </source>
</evidence>
<dbReference type="GO" id="GO:0004765">
    <property type="term" value="F:shikimate kinase activity"/>
    <property type="evidence" value="ECO:0007669"/>
    <property type="project" value="UniProtKB-UniRule"/>
</dbReference>
<feature type="binding site" evidence="7">
    <location>
        <position position="82"/>
    </location>
    <ligand>
        <name>substrate</name>
    </ligand>
</feature>
<dbReference type="Pfam" id="PF01202">
    <property type="entry name" value="SKI"/>
    <property type="match status" value="1"/>
</dbReference>
<evidence type="ECO:0000256" key="6">
    <source>
        <dbReference type="ARBA" id="ARBA00023141"/>
    </source>
</evidence>
<organism evidence="8 9">
    <name type="scientific">Ruminiclostridium cellulolyticum (strain ATCC 35319 / DSM 5812 / JCM 6584 / H10)</name>
    <name type="common">Clostridium cellulolyticum</name>
    <dbReference type="NCBI Taxonomy" id="394503"/>
    <lineage>
        <taxon>Bacteria</taxon>
        <taxon>Bacillati</taxon>
        <taxon>Bacillota</taxon>
        <taxon>Clostridia</taxon>
        <taxon>Eubacteriales</taxon>
        <taxon>Oscillospiraceae</taxon>
        <taxon>Ruminiclostridium</taxon>
    </lineage>
</organism>
<evidence type="ECO:0000256" key="4">
    <source>
        <dbReference type="ARBA" id="ARBA00022777"/>
    </source>
</evidence>
<dbReference type="KEGG" id="cce:Ccel_2426"/>
<dbReference type="PANTHER" id="PTHR21087">
    <property type="entry name" value="SHIKIMATE KINASE"/>
    <property type="match status" value="1"/>
</dbReference>
<keyword evidence="3 7" id="KW-0547">Nucleotide-binding</keyword>
<comment type="pathway">
    <text evidence="7">Metabolic intermediate biosynthesis; chorismate biosynthesis; chorismate from D-erythrose 4-phosphate and phosphoenolpyruvate: step 5/7.</text>
</comment>
<keyword evidence="7" id="KW-0460">Magnesium</keyword>
<keyword evidence="2 7" id="KW-0808">Transferase</keyword>
<dbReference type="InterPro" id="IPR031322">
    <property type="entry name" value="Shikimate/glucono_kinase"/>
</dbReference>
<dbReference type="STRING" id="394503.Ccel_2426"/>
<dbReference type="AlphaFoldDB" id="B8I5M0"/>
<gene>
    <name evidence="7" type="primary">aroK</name>
    <name evidence="8" type="ordered locus">Ccel_2426</name>
</gene>
<accession>B8I5M0</accession>
<comment type="caution">
    <text evidence="7">Lacks conserved residue(s) required for the propagation of feature annotation.</text>
</comment>
<protein>
    <recommendedName>
        <fullName evidence="7">Shikimate kinase</fullName>
        <shortName evidence="7">SK</shortName>
        <ecNumber evidence="7">2.7.1.71</ecNumber>
    </recommendedName>
</protein>
<comment type="subunit">
    <text evidence="7">Monomer.</text>
</comment>
<dbReference type="GO" id="GO:0000287">
    <property type="term" value="F:magnesium ion binding"/>
    <property type="evidence" value="ECO:0007669"/>
    <property type="project" value="UniProtKB-UniRule"/>
</dbReference>
<dbReference type="GO" id="GO:0009423">
    <property type="term" value="P:chorismate biosynthetic process"/>
    <property type="evidence" value="ECO:0007669"/>
    <property type="project" value="UniProtKB-UniRule"/>
</dbReference>
<feature type="binding site" evidence="7">
    <location>
        <position position="134"/>
    </location>
    <ligand>
        <name>substrate</name>
    </ligand>
</feature>
<comment type="subcellular location">
    <subcellularLocation>
        <location evidence="7">Cytoplasm</location>
    </subcellularLocation>
</comment>
<dbReference type="GO" id="GO:0008652">
    <property type="term" value="P:amino acid biosynthetic process"/>
    <property type="evidence" value="ECO:0007669"/>
    <property type="project" value="UniProtKB-KW"/>
</dbReference>
<feature type="binding site" evidence="7">
    <location>
        <position position="19"/>
    </location>
    <ligand>
        <name>Mg(2+)</name>
        <dbReference type="ChEBI" id="CHEBI:18420"/>
    </ligand>
</feature>
<evidence type="ECO:0000256" key="5">
    <source>
        <dbReference type="ARBA" id="ARBA00022840"/>
    </source>
</evidence>
<evidence type="ECO:0000313" key="8">
    <source>
        <dbReference type="EMBL" id="ACL76756.1"/>
    </source>
</evidence>
<proteinExistence type="inferred from homology"/>
<dbReference type="HOGENOM" id="CLU_057607_4_1_9"/>
<dbReference type="eggNOG" id="COG0703">
    <property type="taxonomic scope" value="Bacteria"/>
</dbReference>
<dbReference type="HAMAP" id="MF_00109">
    <property type="entry name" value="Shikimate_kinase"/>
    <property type="match status" value="1"/>
</dbReference>
<dbReference type="OrthoDB" id="9800332at2"/>
<dbReference type="InterPro" id="IPR027417">
    <property type="entry name" value="P-loop_NTPase"/>
</dbReference>
<name>B8I5M0_RUMCH</name>
<dbReference type="RefSeq" id="WP_015925845.1">
    <property type="nucleotide sequence ID" value="NC_011898.1"/>
</dbReference>